<reference evidence="1 2" key="1">
    <citation type="submission" date="2024-08" db="EMBL/GenBank/DDBJ databases">
        <authorList>
            <person name="Lu H."/>
        </authorList>
    </citation>
    <scope>NUCLEOTIDE SEQUENCE [LARGE SCALE GENOMIC DNA]</scope>
    <source>
        <strain evidence="1 2">LYH14W</strain>
    </source>
</reference>
<organism evidence="1 2">
    <name type="scientific">Pelomonas parva</name>
    <dbReference type="NCBI Taxonomy" id="3299032"/>
    <lineage>
        <taxon>Bacteria</taxon>
        <taxon>Pseudomonadati</taxon>
        <taxon>Pseudomonadota</taxon>
        <taxon>Betaproteobacteria</taxon>
        <taxon>Burkholderiales</taxon>
        <taxon>Sphaerotilaceae</taxon>
        <taxon>Roseateles</taxon>
    </lineage>
</organism>
<comment type="caution">
    <text evidence="1">The sequence shown here is derived from an EMBL/GenBank/DDBJ whole genome shotgun (WGS) entry which is preliminary data.</text>
</comment>
<gene>
    <name evidence="1" type="ORF">ACG00Y_00680</name>
</gene>
<keyword evidence="2" id="KW-1185">Reference proteome</keyword>
<dbReference type="EMBL" id="JBIGHV010000001">
    <property type="protein sequence ID" value="MFG6428405.1"/>
    <property type="molecule type" value="Genomic_DNA"/>
</dbReference>
<dbReference type="RefSeq" id="WP_394475335.1">
    <property type="nucleotide sequence ID" value="NZ_JBIGHV010000001.1"/>
</dbReference>
<dbReference type="Proteomes" id="UP001606210">
    <property type="component" value="Unassembled WGS sequence"/>
</dbReference>
<proteinExistence type="predicted"/>
<name>A0ABW7EVR2_9BURK</name>
<accession>A0ABW7EVR2</accession>
<protein>
    <submittedName>
        <fullName evidence="1">Uncharacterized protein</fullName>
    </submittedName>
</protein>
<evidence type="ECO:0000313" key="1">
    <source>
        <dbReference type="EMBL" id="MFG6428405.1"/>
    </source>
</evidence>
<evidence type="ECO:0000313" key="2">
    <source>
        <dbReference type="Proteomes" id="UP001606210"/>
    </source>
</evidence>
<sequence>MSISTMLTRLLDASARRRRQLAELRGRRPDLEGEYLAAIASDDDAAAARARKALAKLDEDIAALAAAVDAGEQLERGERQRTEQAAIAALRETHEKHMQALIARAIEFDELVNGEVAELWLDVERLFQKARLSAIDAHVPFLDVNGSKPDQVWRRVWRRFTQTTGRTFHEVGGARASTQVESVAEFFRVRDAAAHPQHDR</sequence>